<evidence type="ECO:0000313" key="1">
    <source>
        <dbReference type="Proteomes" id="UP000887579"/>
    </source>
</evidence>
<name>A0AC34GWM0_9BILA</name>
<dbReference type="WBParaSite" id="ES5_v2.g9260.t1">
    <property type="protein sequence ID" value="ES5_v2.g9260.t1"/>
    <property type="gene ID" value="ES5_v2.g9260"/>
</dbReference>
<organism evidence="1 2">
    <name type="scientific">Panagrolaimus sp. ES5</name>
    <dbReference type="NCBI Taxonomy" id="591445"/>
    <lineage>
        <taxon>Eukaryota</taxon>
        <taxon>Metazoa</taxon>
        <taxon>Ecdysozoa</taxon>
        <taxon>Nematoda</taxon>
        <taxon>Chromadorea</taxon>
        <taxon>Rhabditida</taxon>
        <taxon>Tylenchina</taxon>
        <taxon>Panagrolaimomorpha</taxon>
        <taxon>Panagrolaimoidea</taxon>
        <taxon>Panagrolaimidae</taxon>
        <taxon>Panagrolaimus</taxon>
    </lineage>
</organism>
<protein>
    <submittedName>
        <fullName evidence="2">STAS domain-containing protein</fullName>
    </submittedName>
</protein>
<accession>A0AC34GWM0</accession>
<reference evidence="2" key="1">
    <citation type="submission" date="2022-11" db="UniProtKB">
        <authorList>
            <consortium name="WormBaseParasite"/>
        </authorList>
    </citation>
    <scope>IDENTIFICATION</scope>
</reference>
<proteinExistence type="predicted"/>
<evidence type="ECO:0000313" key="2">
    <source>
        <dbReference type="WBParaSite" id="ES5_v2.g9260.t1"/>
    </source>
</evidence>
<dbReference type="Proteomes" id="UP000887579">
    <property type="component" value="Unplaced"/>
</dbReference>
<sequence>MTDSEFEISRKIYNQESFDKEYKYNLPEKSWKDTASKYLSSYDQKYFFEQTKIWFPFLDWIPKYRGSFLVPDVLAGFTVAIMNVPQAMAYGHLANLPPVIGLYTSFLPALIYAFFGTCMHTSMGMFAIAALMVGNVVTREVPNADEIVANMTGTVALADRPDVQLVVTLTFLVGLVMIAMSLLQIHVFASYLSDSLISGFTTAAAIHVVLSQAPPLLGLEGLTERTGFLKVYFTLYDIFSHISHTNFAVLILSAICVILLYIGKTYMNPEIKKRLCSLPVPLELIMVVITTILSHFYHFQTKYDMDIVDDIPTGFPRPIIPKFSKFGGLLPDAAIIALVIYAVTFSVGKLFGKNHKYKVNPSQELRAMALCQIIPSFFLCHPSSVSLSRSQVVAQSGSKSQFANIVSASLMLVVILWAGPLLEPLPMAVLASIVVVALKGMLMQCTESIALWKTSKYDFAIWMFSFGITIIWDVSEGLIASLAFAIVSVAIRFQWTNNKVLGRIGNTELYRGKDVYFADTTSTTSSNIVILSFDAPLLFFNTDRFKESILEEIKDEESLKFVILDASGIVSCDRMGTVALKELFEDLKASSITLYLAGLKEDVCEICDRCGIFEKIPKKHIFPTLHDAVLDAREKNCISIESEENEQLQSIFVISKL</sequence>